<organism evidence="4 5">
    <name type="scientific">Cyberlindnera jadinii (strain ATCC 18201 / CBS 1600 / BCRC 20928 / JCM 3617 / NBRC 0987 / NRRL Y-1542)</name>
    <name type="common">Torula yeast</name>
    <name type="synonym">Candida utilis</name>
    <dbReference type="NCBI Taxonomy" id="983966"/>
    <lineage>
        <taxon>Eukaryota</taxon>
        <taxon>Fungi</taxon>
        <taxon>Dikarya</taxon>
        <taxon>Ascomycota</taxon>
        <taxon>Saccharomycotina</taxon>
        <taxon>Saccharomycetes</taxon>
        <taxon>Phaffomycetales</taxon>
        <taxon>Phaffomycetaceae</taxon>
        <taxon>Cyberlindnera</taxon>
    </lineage>
</organism>
<accession>A0A0H5BZL0</accession>
<proteinExistence type="predicted"/>
<dbReference type="PANTHER" id="PTHR10404:SF72">
    <property type="entry name" value="ZINC METALLOPROTEASE TRE2-RELATED"/>
    <property type="match status" value="1"/>
</dbReference>
<feature type="domain" description="Transferrin receptor-like dimerisation" evidence="3">
    <location>
        <begin position="625"/>
        <end position="741"/>
    </location>
</feature>
<dbReference type="InterPro" id="IPR039373">
    <property type="entry name" value="Peptidase_M28B"/>
</dbReference>
<keyword evidence="2" id="KW-1133">Transmembrane helix</keyword>
<feature type="transmembrane region" description="Helical" evidence="2">
    <location>
        <begin position="116"/>
        <end position="135"/>
    </location>
</feature>
<dbReference type="InterPro" id="IPR007365">
    <property type="entry name" value="TFR-like_dimer_dom"/>
</dbReference>
<dbReference type="InterPro" id="IPR046450">
    <property type="entry name" value="PA_dom_sf"/>
</dbReference>
<dbReference type="AlphaFoldDB" id="A0A0H5BZL0"/>
<name>A0A0H5BZL0_CYBJN</name>
<dbReference type="InterPro" id="IPR036757">
    <property type="entry name" value="TFR-like_dimer_dom_sf"/>
</dbReference>
<reference evidence="5" key="1">
    <citation type="journal article" date="2015" name="J. Biotechnol.">
        <title>The structure of the Cyberlindnera jadinii genome and its relation to Candida utilis analyzed by the occurrence of single nucleotide polymorphisms.</title>
        <authorList>
            <person name="Rupp O."/>
            <person name="Brinkrolf K."/>
            <person name="Buerth C."/>
            <person name="Kunigo M."/>
            <person name="Schneider J."/>
            <person name="Jaenicke S."/>
            <person name="Goesmann A."/>
            <person name="Puehler A."/>
            <person name="Jaeger K.-E."/>
            <person name="Ernst J.F."/>
        </authorList>
    </citation>
    <scope>NUCLEOTIDE SEQUENCE [LARGE SCALE GENOMIC DNA]</scope>
    <source>
        <strain evidence="5">ATCC 18201 / CBS 1600 / BCRC 20928 / JCM 3617 / NBRC 0987 / NRRL Y-1542</strain>
    </source>
</reference>
<protein>
    <submittedName>
        <fullName evidence="4">GCP1 protein</fullName>
    </submittedName>
</protein>
<evidence type="ECO:0000256" key="1">
    <source>
        <dbReference type="SAM" id="MobiDB-lite"/>
    </source>
</evidence>
<evidence type="ECO:0000256" key="2">
    <source>
        <dbReference type="SAM" id="Phobius"/>
    </source>
</evidence>
<gene>
    <name evidence="4" type="primary">GCP1</name>
    <name evidence="4" type="ORF">BN1211_0745</name>
</gene>
<dbReference type="Gene3D" id="3.50.30.30">
    <property type="match status" value="1"/>
</dbReference>
<keyword evidence="2" id="KW-0812">Transmembrane</keyword>
<dbReference type="SUPFAM" id="SSF53187">
    <property type="entry name" value="Zn-dependent exopeptidases"/>
    <property type="match status" value="1"/>
</dbReference>
<evidence type="ECO:0000313" key="5">
    <source>
        <dbReference type="Proteomes" id="UP000038830"/>
    </source>
</evidence>
<dbReference type="Proteomes" id="UP000038830">
    <property type="component" value="Unassembled WGS sequence"/>
</dbReference>
<sequence length="749" mass="85494">MRYQEVSTDIPPGEGELPRDPPVYEDIEAQCDDGTPSSSQRNSQDSLAREFEIMEMEDPGPAMLSLSQRWRSSFRSKVRAVRTNVLDPLAEGYSHCQRIWEMQLARLGNPLIVKRFVYVIAVAIVVFFVATSGFMPEDNSRQGGSFSDRSLLLDFAKSIVDLGAMEEHLEYLSSLEHISGTAGDLVLAKYIEKYFDQKELVFDGLEEMKTLSVFPESITLKFDQEEWDLTHQFNFLSKDGEVENGIVYMNHGTVSDFAKLDESKVDYQGAICLMKYGRISESEKMLIAENKGCAAVLFTSQSDAFPDSAERRGVGIPQFYPGDPHMEGWYTDETPHADFPDSRIPKIPSAVLTWNQAKKIWDKLSNGVEFDFNSGDKTLRATFKNQIVTKQDHLSWNVNGEIIGKEQKDKVLVIGAARDAPCTGAVNPNTGTVILLELINVLYKLRTKFNWKPLRTIRFISLGGSQTNFDGAVLHSTTSQSMFYLDLSEAIAGDDLEVTSSPLLESTLNLYKDEYNLQFKKWDKYTNALPFIGKGVPSMTVGYKGKKYPQYSCDDTFENFKSLQIDPQFEKHRDLLEFVLKIVLHLVDDPLIPFDMNDYEKELKEALAHLEDYAKKTQPAVNYEFNNMKTAISNLGQIGREMANWERAWKEIVDEDGGLEPSLLTVHRWNWNNKLSGLEKFFIGREGLPSRWWYKNYLFSPQMFNPEDDDLWWTFPSIRDALFFGQDAQLQIETVAQLIMDGVKHFIQR</sequence>
<dbReference type="SUPFAM" id="SSF47672">
    <property type="entry name" value="Transferrin receptor-like dimerisation domain"/>
    <property type="match status" value="1"/>
</dbReference>
<dbReference type="PANTHER" id="PTHR10404">
    <property type="entry name" value="N-ACETYLATED-ALPHA-LINKED ACIDIC DIPEPTIDASE"/>
    <property type="match status" value="1"/>
</dbReference>
<dbReference type="Gene3D" id="3.40.630.10">
    <property type="entry name" value="Zn peptidases"/>
    <property type="match status" value="1"/>
</dbReference>
<evidence type="ECO:0000259" key="3">
    <source>
        <dbReference type="Pfam" id="PF04253"/>
    </source>
</evidence>
<dbReference type="SUPFAM" id="SSF52025">
    <property type="entry name" value="PA domain"/>
    <property type="match status" value="1"/>
</dbReference>
<keyword evidence="2" id="KW-0472">Membrane</keyword>
<feature type="compositionally biased region" description="Polar residues" evidence="1">
    <location>
        <begin position="35"/>
        <end position="45"/>
    </location>
</feature>
<dbReference type="Gene3D" id="1.20.930.40">
    <property type="entry name" value="Transferrin receptor-like, dimerisation domain"/>
    <property type="match status" value="1"/>
</dbReference>
<feature type="region of interest" description="Disordered" evidence="1">
    <location>
        <begin position="1"/>
        <end position="45"/>
    </location>
</feature>
<dbReference type="Pfam" id="PF04253">
    <property type="entry name" value="TFR_dimer"/>
    <property type="match status" value="1"/>
</dbReference>
<evidence type="ECO:0000313" key="4">
    <source>
        <dbReference type="EMBL" id="CEP20791.1"/>
    </source>
</evidence>
<dbReference type="GO" id="GO:0004180">
    <property type="term" value="F:carboxypeptidase activity"/>
    <property type="evidence" value="ECO:0007669"/>
    <property type="project" value="TreeGrafter"/>
</dbReference>
<dbReference type="EMBL" id="CDQK01000001">
    <property type="protein sequence ID" value="CEP20791.1"/>
    <property type="molecule type" value="Genomic_DNA"/>
</dbReference>